<protein>
    <submittedName>
        <fullName evidence="2">NudC domain-containing protein 2</fullName>
    </submittedName>
</protein>
<gene>
    <name evidence="2" type="primary">NUDCD2</name>
    <name evidence="2" type="ORF">FOZ60_014445</name>
</gene>
<evidence type="ECO:0000313" key="3">
    <source>
        <dbReference type="Proteomes" id="UP000541610"/>
    </source>
</evidence>
<dbReference type="PANTHER" id="PTHR12356">
    <property type="entry name" value="NUCLEAR MOVEMENT PROTEIN NUDC"/>
    <property type="match status" value="1"/>
</dbReference>
<dbReference type="GO" id="GO:0005737">
    <property type="term" value="C:cytoplasm"/>
    <property type="evidence" value="ECO:0007669"/>
    <property type="project" value="TreeGrafter"/>
</dbReference>
<dbReference type="Proteomes" id="UP000541610">
    <property type="component" value="Unassembled WGS sequence"/>
</dbReference>
<dbReference type="AlphaFoldDB" id="A0A7J6P765"/>
<dbReference type="Pfam" id="PF04969">
    <property type="entry name" value="CS"/>
    <property type="match status" value="1"/>
</dbReference>
<accession>A0A7J6P765</accession>
<proteinExistence type="predicted"/>
<reference evidence="2 3" key="1">
    <citation type="submission" date="2020-04" db="EMBL/GenBank/DDBJ databases">
        <title>Perkinsus olseni comparative genomics.</title>
        <authorList>
            <person name="Bogema D.R."/>
        </authorList>
    </citation>
    <scope>NUCLEOTIDE SEQUENCE [LARGE SCALE GENOMIC DNA]</scope>
    <source>
        <strain evidence="2">00978-12</strain>
    </source>
</reference>
<sequence>MVGRDDKDPKVRELEKKARGRQPYIYEGHVVYEWEQTQDEVITAGGEDLDRPHLCKLPPGCTKASQLSISLDPKRVKLSLRGADQFYLNHEPAGLVDKDDSTWFIEDGEVHIILAKARKAELWPSCFEGQAQLDAFTQNELSKKLMLERFQEENPGFDFSGAEFNGSVPNAREFMGGASIASRIRCSCQVNFPGHGSTVLDCRPPQVVTG</sequence>
<comment type="caution">
    <text evidence="2">The sequence shown here is derived from an EMBL/GenBank/DDBJ whole genome shotgun (WGS) entry which is preliminary data.</text>
</comment>
<dbReference type="EMBL" id="JABANP010000068">
    <property type="protein sequence ID" value="KAF4691958.1"/>
    <property type="molecule type" value="Genomic_DNA"/>
</dbReference>
<organism evidence="2 3">
    <name type="scientific">Perkinsus olseni</name>
    <name type="common">Perkinsus atlanticus</name>
    <dbReference type="NCBI Taxonomy" id="32597"/>
    <lineage>
        <taxon>Eukaryota</taxon>
        <taxon>Sar</taxon>
        <taxon>Alveolata</taxon>
        <taxon>Perkinsozoa</taxon>
        <taxon>Perkinsea</taxon>
        <taxon>Perkinsida</taxon>
        <taxon>Perkinsidae</taxon>
        <taxon>Perkinsus</taxon>
    </lineage>
</organism>
<dbReference type="InterPro" id="IPR008978">
    <property type="entry name" value="HSP20-like_chaperone"/>
</dbReference>
<dbReference type="GO" id="GO:0006457">
    <property type="term" value="P:protein folding"/>
    <property type="evidence" value="ECO:0007669"/>
    <property type="project" value="TreeGrafter"/>
</dbReference>
<dbReference type="InterPro" id="IPR037898">
    <property type="entry name" value="NudC_fam"/>
</dbReference>
<feature type="domain" description="CS" evidence="1">
    <location>
        <begin position="27"/>
        <end position="127"/>
    </location>
</feature>
<dbReference type="SUPFAM" id="SSF49764">
    <property type="entry name" value="HSP20-like chaperones"/>
    <property type="match status" value="1"/>
</dbReference>
<name>A0A7J6P765_PEROL</name>
<dbReference type="GO" id="GO:0051082">
    <property type="term" value="F:unfolded protein binding"/>
    <property type="evidence" value="ECO:0007669"/>
    <property type="project" value="TreeGrafter"/>
</dbReference>
<dbReference type="OrthoDB" id="515366at2759"/>
<dbReference type="PROSITE" id="PS51203">
    <property type="entry name" value="CS"/>
    <property type="match status" value="1"/>
</dbReference>
<evidence type="ECO:0000259" key="1">
    <source>
        <dbReference type="PROSITE" id="PS51203"/>
    </source>
</evidence>
<evidence type="ECO:0000313" key="2">
    <source>
        <dbReference type="EMBL" id="KAF4691958.1"/>
    </source>
</evidence>
<dbReference type="PANTHER" id="PTHR12356:SF18">
    <property type="entry name" value="NUDC DOMAIN-CONTAINING PROTEIN 2"/>
    <property type="match status" value="1"/>
</dbReference>
<dbReference type="InterPro" id="IPR007052">
    <property type="entry name" value="CS_dom"/>
</dbReference>
<dbReference type="Gene3D" id="2.60.40.790">
    <property type="match status" value="1"/>
</dbReference>
<dbReference type="Gene3D" id="1.20.5.740">
    <property type="entry name" value="Single helix bin"/>
    <property type="match status" value="1"/>
</dbReference>
<dbReference type="CDD" id="cd06467">
    <property type="entry name" value="p23_NUDC_like"/>
    <property type="match status" value="1"/>
</dbReference>